<evidence type="ECO:0000256" key="1">
    <source>
        <dbReference type="SAM" id="MobiDB-lite"/>
    </source>
</evidence>
<feature type="compositionally biased region" description="Polar residues" evidence="1">
    <location>
        <begin position="46"/>
        <end position="56"/>
    </location>
</feature>
<protein>
    <submittedName>
        <fullName evidence="2">Uncharacterized protein</fullName>
    </submittedName>
</protein>
<evidence type="ECO:0000313" key="2">
    <source>
        <dbReference type="EMBL" id="EPS25808.1"/>
    </source>
</evidence>
<name>S8AJ68_PENO1</name>
<dbReference type="AlphaFoldDB" id="S8AJ68"/>
<dbReference type="EMBL" id="KB644408">
    <property type="protein sequence ID" value="EPS25808.1"/>
    <property type="molecule type" value="Genomic_DNA"/>
</dbReference>
<dbReference type="HOGENOM" id="CLU_2455446_0_0_1"/>
<reference evidence="2 3" key="1">
    <citation type="journal article" date="2013" name="PLoS ONE">
        <title>Genomic and secretomic analyses reveal unique features of the lignocellulolytic enzyme system of Penicillium decumbens.</title>
        <authorList>
            <person name="Liu G."/>
            <person name="Zhang L."/>
            <person name="Wei X."/>
            <person name="Zou G."/>
            <person name="Qin Y."/>
            <person name="Ma L."/>
            <person name="Li J."/>
            <person name="Zheng H."/>
            <person name="Wang S."/>
            <person name="Wang C."/>
            <person name="Xun L."/>
            <person name="Zhao G.-P."/>
            <person name="Zhou Z."/>
            <person name="Qu Y."/>
        </authorList>
    </citation>
    <scope>NUCLEOTIDE SEQUENCE [LARGE SCALE GENOMIC DNA]</scope>
    <source>
        <strain evidence="3">114-2 / CGMCC 5302</strain>
    </source>
</reference>
<gene>
    <name evidence="2" type="ORF">PDE_00744</name>
</gene>
<feature type="region of interest" description="Disordered" evidence="1">
    <location>
        <begin position="23"/>
        <end position="89"/>
    </location>
</feature>
<proteinExistence type="predicted"/>
<organism evidence="2 3">
    <name type="scientific">Penicillium oxalicum (strain 114-2 / CGMCC 5302)</name>
    <name type="common">Penicillium decumbens</name>
    <dbReference type="NCBI Taxonomy" id="933388"/>
    <lineage>
        <taxon>Eukaryota</taxon>
        <taxon>Fungi</taxon>
        <taxon>Dikarya</taxon>
        <taxon>Ascomycota</taxon>
        <taxon>Pezizomycotina</taxon>
        <taxon>Eurotiomycetes</taxon>
        <taxon>Eurotiomycetidae</taxon>
        <taxon>Eurotiales</taxon>
        <taxon>Aspergillaceae</taxon>
        <taxon>Penicillium</taxon>
    </lineage>
</organism>
<sequence length="89" mass="9731">MTPAAIGLGWSFFPLLRIRRSGPGVTDDTLHHVSPTNSGREHERGSSTAILSSEDQSWALCGPDSSSWKHRTQVNLSDLEPEGTDRVTE</sequence>
<dbReference type="Proteomes" id="UP000019376">
    <property type="component" value="Unassembled WGS sequence"/>
</dbReference>
<evidence type="ECO:0000313" key="3">
    <source>
        <dbReference type="Proteomes" id="UP000019376"/>
    </source>
</evidence>
<keyword evidence="3" id="KW-1185">Reference proteome</keyword>
<accession>S8AJ68</accession>